<feature type="non-terminal residue" evidence="2">
    <location>
        <position position="1"/>
    </location>
</feature>
<dbReference type="InParanoid" id="A0A0P0W5H4"/>
<sequence length="49" mass="5544">LAGCCFACELVVVYLSYIGLNYISTCVYVYLGIRLPRMHITTNCAFVIY</sequence>
<evidence type="ECO:0000256" key="1">
    <source>
        <dbReference type="SAM" id="Phobius"/>
    </source>
</evidence>
<protein>
    <submittedName>
        <fullName evidence="2">Os03g0842501 protein</fullName>
    </submittedName>
</protein>
<name>A0A0P0W5H4_ORYSJ</name>
<dbReference type="EMBL" id="AP014959">
    <property type="protein sequence ID" value="BAS87306.1"/>
    <property type="molecule type" value="Genomic_DNA"/>
</dbReference>
<keyword evidence="1" id="KW-1133">Transmembrane helix</keyword>
<dbReference type="PaxDb" id="39947-A0A0P0W5H4"/>
<reference evidence="3" key="1">
    <citation type="journal article" date="2005" name="Nature">
        <title>The map-based sequence of the rice genome.</title>
        <authorList>
            <consortium name="International rice genome sequencing project (IRGSP)"/>
            <person name="Matsumoto T."/>
            <person name="Wu J."/>
            <person name="Kanamori H."/>
            <person name="Katayose Y."/>
            <person name="Fujisawa M."/>
            <person name="Namiki N."/>
            <person name="Mizuno H."/>
            <person name="Yamamoto K."/>
            <person name="Antonio B.A."/>
            <person name="Baba T."/>
            <person name="Sakata K."/>
            <person name="Nagamura Y."/>
            <person name="Aoki H."/>
            <person name="Arikawa K."/>
            <person name="Arita K."/>
            <person name="Bito T."/>
            <person name="Chiden Y."/>
            <person name="Fujitsuka N."/>
            <person name="Fukunaka R."/>
            <person name="Hamada M."/>
            <person name="Harada C."/>
            <person name="Hayashi A."/>
            <person name="Hijishita S."/>
            <person name="Honda M."/>
            <person name="Hosokawa S."/>
            <person name="Ichikawa Y."/>
            <person name="Idonuma A."/>
            <person name="Iijima M."/>
            <person name="Ikeda M."/>
            <person name="Ikeno M."/>
            <person name="Ito K."/>
            <person name="Ito S."/>
            <person name="Ito T."/>
            <person name="Ito Y."/>
            <person name="Ito Y."/>
            <person name="Iwabuchi A."/>
            <person name="Kamiya K."/>
            <person name="Karasawa W."/>
            <person name="Kurita K."/>
            <person name="Katagiri S."/>
            <person name="Kikuta A."/>
            <person name="Kobayashi H."/>
            <person name="Kobayashi N."/>
            <person name="Machita K."/>
            <person name="Maehara T."/>
            <person name="Masukawa M."/>
            <person name="Mizubayashi T."/>
            <person name="Mukai Y."/>
            <person name="Nagasaki H."/>
            <person name="Nagata Y."/>
            <person name="Naito S."/>
            <person name="Nakashima M."/>
            <person name="Nakama Y."/>
            <person name="Nakamichi Y."/>
            <person name="Nakamura M."/>
            <person name="Meguro A."/>
            <person name="Negishi M."/>
            <person name="Ohta I."/>
            <person name="Ohta T."/>
            <person name="Okamoto M."/>
            <person name="Ono N."/>
            <person name="Saji S."/>
            <person name="Sakaguchi M."/>
            <person name="Sakai K."/>
            <person name="Shibata M."/>
            <person name="Shimokawa T."/>
            <person name="Song J."/>
            <person name="Takazaki Y."/>
            <person name="Terasawa K."/>
            <person name="Tsugane M."/>
            <person name="Tsuji K."/>
            <person name="Ueda S."/>
            <person name="Waki K."/>
            <person name="Yamagata H."/>
            <person name="Yamamoto M."/>
            <person name="Yamamoto S."/>
            <person name="Yamane H."/>
            <person name="Yoshiki S."/>
            <person name="Yoshihara R."/>
            <person name="Yukawa K."/>
            <person name="Zhong H."/>
            <person name="Yano M."/>
            <person name="Yuan Q."/>
            <person name="Ouyang S."/>
            <person name="Liu J."/>
            <person name="Jones K.M."/>
            <person name="Gansberger K."/>
            <person name="Moffat K."/>
            <person name="Hill J."/>
            <person name="Bera J."/>
            <person name="Fadrosh D."/>
            <person name="Jin S."/>
            <person name="Johri S."/>
            <person name="Kim M."/>
            <person name="Overton L."/>
            <person name="Reardon M."/>
            <person name="Tsitrin T."/>
            <person name="Vuong H."/>
            <person name="Weaver B."/>
            <person name="Ciecko A."/>
            <person name="Tallon L."/>
            <person name="Jackson J."/>
            <person name="Pai G."/>
            <person name="Aken S.V."/>
            <person name="Utterback T."/>
            <person name="Reidmuller S."/>
            <person name="Feldblyum T."/>
            <person name="Hsiao J."/>
            <person name="Zismann V."/>
            <person name="Iobst S."/>
            <person name="de Vazeille A.R."/>
            <person name="Buell C.R."/>
            <person name="Ying K."/>
            <person name="Li Y."/>
            <person name="Lu T."/>
            <person name="Huang Y."/>
            <person name="Zhao Q."/>
            <person name="Feng Q."/>
            <person name="Zhang L."/>
            <person name="Zhu J."/>
            <person name="Weng Q."/>
            <person name="Mu J."/>
            <person name="Lu Y."/>
            <person name="Fan D."/>
            <person name="Liu Y."/>
            <person name="Guan J."/>
            <person name="Zhang Y."/>
            <person name="Yu S."/>
            <person name="Liu X."/>
            <person name="Zhang Y."/>
            <person name="Hong G."/>
            <person name="Han B."/>
            <person name="Choisne N."/>
            <person name="Demange N."/>
            <person name="Orjeda G."/>
            <person name="Samain S."/>
            <person name="Cattolico L."/>
            <person name="Pelletier E."/>
            <person name="Couloux A."/>
            <person name="Segurens B."/>
            <person name="Wincker P."/>
            <person name="D'Hont A."/>
            <person name="Scarpelli C."/>
            <person name="Weissenbach J."/>
            <person name="Salanoubat M."/>
            <person name="Quetier F."/>
            <person name="Yu Y."/>
            <person name="Kim H.R."/>
            <person name="Rambo T."/>
            <person name="Currie J."/>
            <person name="Collura K."/>
            <person name="Luo M."/>
            <person name="Yang T."/>
            <person name="Ammiraju J.S.S."/>
            <person name="Engler F."/>
            <person name="Soderlund C."/>
            <person name="Wing R.A."/>
            <person name="Palmer L.E."/>
            <person name="de la Bastide M."/>
            <person name="Spiegel L."/>
            <person name="Nascimento L."/>
            <person name="Zutavern T."/>
            <person name="O'Shaughnessy A."/>
            <person name="Dike S."/>
            <person name="Dedhia N."/>
            <person name="Preston R."/>
            <person name="Balija V."/>
            <person name="McCombie W.R."/>
            <person name="Chow T."/>
            <person name="Chen H."/>
            <person name="Chung M."/>
            <person name="Chen C."/>
            <person name="Shaw J."/>
            <person name="Wu H."/>
            <person name="Hsiao K."/>
            <person name="Chao Y."/>
            <person name="Chu M."/>
            <person name="Cheng C."/>
            <person name="Hour A."/>
            <person name="Lee P."/>
            <person name="Lin S."/>
            <person name="Lin Y."/>
            <person name="Liou J."/>
            <person name="Liu S."/>
            <person name="Hsing Y."/>
            <person name="Raghuvanshi S."/>
            <person name="Mohanty A."/>
            <person name="Bharti A.K."/>
            <person name="Gaur A."/>
            <person name="Gupta V."/>
            <person name="Kumar D."/>
            <person name="Ravi V."/>
            <person name="Vij S."/>
            <person name="Kapur A."/>
            <person name="Khurana P."/>
            <person name="Khurana P."/>
            <person name="Khurana J.P."/>
            <person name="Tyagi A.K."/>
            <person name="Gaikwad K."/>
            <person name="Singh A."/>
            <person name="Dalal V."/>
            <person name="Srivastava S."/>
            <person name="Dixit A."/>
            <person name="Pal A.K."/>
            <person name="Ghazi I.A."/>
            <person name="Yadav M."/>
            <person name="Pandit A."/>
            <person name="Bhargava A."/>
            <person name="Sureshbabu K."/>
            <person name="Batra K."/>
            <person name="Sharma T.R."/>
            <person name="Mohapatra T."/>
            <person name="Singh N.K."/>
            <person name="Messing J."/>
            <person name="Nelson A.B."/>
            <person name="Fuks G."/>
            <person name="Kavchok S."/>
            <person name="Keizer G."/>
            <person name="Linton E."/>
            <person name="Llaca V."/>
            <person name="Song R."/>
            <person name="Tanyolac B."/>
            <person name="Young S."/>
            <person name="Ho-Il K."/>
            <person name="Hahn J.H."/>
            <person name="Sangsakoo G."/>
            <person name="Vanavichit A."/>
            <person name="de Mattos Luiz.A.T."/>
            <person name="Zimmer P.D."/>
            <person name="Malone G."/>
            <person name="Dellagostin O."/>
            <person name="de Oliveira A.C."/>
            <person name="Bevan M."/>
            <person name="Bancroft I."/>
            <person name="Minx P."/>
            <person name="Cordum H."/>
            <person name="Wilson R."/>
            <person name="Cheng Z."/>
            <person name="Jin W."/>
            <person name="Jiang J."/>
            <person name="Leong S.A."/>
            <person name="Iwama H."/>
            <person name="Gojobori T."/>
            <person name="Itoh T."/>
            <person name="Niimura Y."/>
            <person name="Fujii Y."/>
            <person name="Habara T."/>
            <person name="Sakai H."/>
            <person name="Sato Y."/>
            <person name="Wilson G."/>
            <person name="Kumar K."/>
            <person name="McCouch S."/>
            <person name="Juretic N."/>
            <person name="Hoen D."/>
            <person name="Wright S."/>
            <person name="Bruskiewich R."/>
            <person name="Bureau T."/>
            <person name="Miyao A."/>
            <person name="Hirochika H."/>
            <person name="Nishikawa T."/>
            <person name="Kadowaki K."/>
            <person name="Sugiura M."/>
            <person name="Burr B."/>
            <person name="Sasaki T."/>
        </authorList>
    </citation>
    <scope>NUCLEOTIDE SEQUENCE [LARGE SCALE GENOMIC DNA]</scope>
    <source>
        <strain evidence="3">cv. Nipponbare</strain>
    </source>
</reference>
<keyword evidence="1" id="KW-0812">Transmembrane</keyword>
<organism evidence="2 3">
    <name type="scientific">Oryza sativa subsp. japonica</name>
    <name type="common">Rice</name>
    <dbReference type="NCBI Taxonomy" id="39947"/>
    <lineage>
        <taxon>Eukaryota</taxon>
        <taxon>Viridiplantae</taxon>
        <taxon>Streptophyta</taxon>
        <taxon>Embryophyta</taxon>
        <taxon>Tracheophyta</taxon>
        <taxon>Spermatophyta</taxon>
        <taxon>Magnoliopsida</taxon>
        <taxon>Liliopsida</taxon>
        <taxon>Poales</taxon>
        <taxon>Poaceae</taxon>
        <taxon>BOP clade</taxon>
        <taxon>Oryzoideae</taxon>
        <taxon>Oryzeae</taxon>
        <taxon>Oryzinae</taxon>
        <taxon>Oryza</taxon>
        <taxon>Oryza sativa</taxon>
    </lineage>
</organism>
<dbReference type="Proteomes" id="UP000059680">
    <property type="component" value="Chromosome 3"/>
</dbReference>
<evidence type="ECO:0000313" key="3">
    <source>
        <dbReference type="Proteomes" id="UP000059680"/>
    </source>
</evidence>
<proteinExistence type="predicted"/>
<evidence type="ECO:0000313" key="2">
    <source>
        <dbReference type="EMBL" id="BAS87306.1"/>
    </source>
</evidence>
<accession>A0A0P0W5H4</accession>
<feature type="transmembrane region" description="Helical" evidence="1">
    <location>
        <begin position="12"/>
        <end position="31"/>
    </location>
</feature>
<reference evidence="2 3" key="3">
    <citation type="journal article" date="2013" name="Rice">
        <title>Improvement of the Oryza sativa Nipponbare reference genome using next generation sequence and optical map data.</title>
        <authorList>
            <person name="Kawahara Y."/>
            <person name="de la Bastide M."/>
            <person name="Hamilton J.P."/>
            <person name="Kanamori H."/>
            <person name="McCombie W.R."/>
            <person name="Ouyang S."/>
            <person name="Schwartz D.C."/>
            <person name="Tanaka T."/>
            <person name="Wu J."/>
            <person name="Zhou S."/>
            <person name="Childs K.L."/>
            <person name="Davidson R.M."/>
            <person name="Lin H."/>
            <person name="Quesada-Ocampo L."/>
            <person name="Vaillancourt B."/>
            <person name="Sakai H."/>
            <person name="Lee S.S."/>
            <person name="Kim J."/>
            <person name="Numa H."/>
            <person name="Itoh T."/>
            <person name="Buell C.R."/>
            <person name="Matsumoto T."/>
        </authorList>
    </citation>
    <scope>NUCLEOTIDE SEQUENCE [LARGE SCALE GENOMIC DNA]</scope>
    <source>
        <strain evidence="3">cv. Nipponbare</strain>
    </source>
</reference>
<dbReference type="AlphaFoldDB" id="A0A0P0W5H4"/>
<reference evidence="2 3" key="2">
    <citation type="journal article" date="2013" name="Plant Cell Physiol.">
        <title>Rice Annotation Project Database (RAP-DB): an integrative and interactive database for rice genomics.</title>
        <authorList>
            <person name="Sakai H."/>
            <person name="Lee S.S."/>
            <person name="Tanaka T."/>
            <person name="Numa H."/>
            <person name="Kim J."/>
            <person name="Kawahara Y."/>
            <person name="Wakimoto H."/>
            <person name="Yang C.C."/>
            <person name="Iwamoto M."/>
            <person name="Abe T."/>
            <person name="Yamada Y."/>
            <person name="Muto A."/>
            <person name="Inokuchi H."/>
            <person name="Ikemura T."/>
            <person name="Matsumoto T."/>
            <person name="Sasaki T."/>
            <person name="Itoh T."/>
        </authorList>
    </citation>
    <scope>NUCLEOTIDE SEQUENCE [LARGE SCALE GENOMIC DNA]</scope>
    <source>
        <strain evidence="3">cv. Nipponbare</strain>
    </source>
</reference>
<keyword evidence="1" id="KW-0472">Membrane</keyword>
<gene>
    <name evidence="2" type="ordered locus">Os03g0842501</name>
    <name evidence="2" type="ORF">OSNPB_030842501</name>
</gene>
<keyword evidence="3" id="KW-1185">Reference proteome</keyword>